<feature type="compositionally biased region" description="Polar residues" evidence="1">
    <location>
        <begin position="60"/>
        <end position="73"/>
    </location>
</feature>
<dbReference type="Proteomes" id="UP001176429">
    <property type="component" value="Unassembled WGS sequence"/>
</dbReference>
<accession>A0ABT9B9K7</accession>
<dbReference type="EMBL" id="JAUQSY010000005">
    <property type="protein sequence ID" value="MDO7874951.1"/>
    <property type="molecule type" value="Genomic_DNA"/>
</dbReference>
<organism evidence="3 4">
    <name type="scientific">Hymenobacter aranciens</name>
    <dbReference type="NCBI Taxonomy" id="3063996"/>
    <lineage>
        <taxon>Bacteria</taxon>
        <taxon>Pseudomonadati</taxon>
        <taxon>Bacteroidota</taxon>
        <taxon>Cytophagia</taxon>
        <taxon>Cytophagales</taxon>
        <taxon>Hymenobacteraceae</taxon>
        <taxon>Hymenobacter</taxon>
    </lineage>
</organism>
<dbReference type="InterPro" id="IPR002711">
    <property type="entry name" value="HNH"/>
</dbReference>
<name>A0ABT9B9K7_9BACT</name>
<dbReference type="RefSeq" id="WP_305006265.1">
    <property type="nucleotide sequence ID" value="NZ_JAUQSY010000005.1"/>
</dbReference>
<keyword evidence="4" id="KW-1185">Reference proteome</keyword>
<proteinExistence type="predicted"/>
<keyword evidence="3" id="KW-0378">Hydrolase</keyword>
<keyword evidence="3" id="KW-0540">Nuclease</keyword>
<reference evidence="3" key="1">
    <citation type="submission" date="2023-07" db="EMBL/GenBank/DDBJ databases">
        <authorList>
            <person name="Kim M.K."/>
        </authorList>
    </citation>
    <scope>NUCLEOTIDE SEQUENCE</scope>
    <source>
        <strain evidence="3">ASUV-10-1</strain>
    </source>
</reference>
<feature type="domain" description="HNH" evidence="2">
    <location>
        <begin position="31"/>
        <end position="57"/>
    </location>
</feature>
<evidence type="ECO:0000313" key="3">
    <source>
        <dbReference type="EMBL" id="MDO7874951.1"/>
    </source>
</evidence>
<sequence>MKKRLLKAGLKEARCEEYQLIAWRRQPIALELHHRNGINNDHRLENLQLLCPNCHAQTNSYRGENQSDRSSVNALARVV</sequence>
<feature type="region of interest" description="Disordered" evidence="1">
    <location>
        <begin position="60"/>
        <end position="79"/>
    </location>
</feature>
<dbReference type="GO" id="GO:0004519">
    <property type="term" value="F:endonuclease activity"/>
    <property type="evidence" value="ECO:0007669"/>
    <property type="project" value="UniProtKB-KW"/>
</dbReference>
<comment type="caution">
    <text evidence="3">The sequence shown here is derived from an EMBL/GenBank/DDBJ whole genome shotgun (WGS) entry which is preliminary data.</text>
</comment>
<dbReference type="InterPro" id="IPR003615">
    <property type="entry name" value="HNH_nuc"/>
</dbReference>
<protein>
    <submittedName>
        <fullName evidence="3">HNH endonuclease signature motif containing protein</fullName>
    </submittedName>
</protein>
<gene>
    <name evidence="3" type="ORF">Q5H93_09440</name>
</gene>
<dbReference type="Pfam" id="PF01844">
    <property type="entry name" value="HNH"/>
    <property type="match status" value="1"/>
</dbReference>
<evidence type="ECO:0000256" key="1">
    <source>
        <dbReference type="SAM" id="MobiDB-lite"/>
    </source>
</evidence>
<evidence type="ECO:0000259" key="2">
    <source>
        <dbReference type="Pfam" id="PF01844"/>
    </source>
</evidence>
<keyword evidence="3" id="KW-0255">Endonuclease</keyword>
<dbReference type="CDD" id="cd00085">
    <property type="entry name" value="HNHc"/>
    <property type="match status" value="1"/>
</dbReference>
<evidence type="ECO:0000313" key="4">
    <source>
        <dbReference type="Proteomes" id="UP001176429"/>
    </source>
</evidence>